<evidence type="ECO:0000256" key="5">
    <source>
        <dbReference type="ARBA" id="ARBA00022989"/>
    </source>
</evidence>
<comment type="caution">
    <text evidence="9">The sequence shown here is derived from an EMBL/GenBank/DDBJ whole genome shotgun (WGS) entry which is preliminary data.</text>
</comment>
<dbReference type="OrthoDB" id="9791874at2"/>
<dbReference type="GO" id="GO:0005886">
    <property type="term" value="C:plasma membrane"/>
    <property type="evidence" value="ECO:0007669"/>
    <property type="project" value="UniProtKB-SubCell"/>
</dbReference>
<evidence type="ECO:0000256" key="4">
    <source>
        <dbReference type="ARBA" id="ARBA00022692"/>
    </source>
</evidence>
<reference evidence="9 10" key="1">
    <citation type="journal article" date="2003" name="Int. J. Syst. Evol. Microbiol.">
        <title>Bacillus nealsonii sp. nov., isolated from a spacecraft-assembly facility, whose spores are gamma-radiation resistant.</title>
        <authorList>
            <person name="Venkateswaran K."/>
            <person name="Kempf M."/>
            <person name="Chen F."/>
            <person name="Satomi M."/>
            <person name="Nicholson W."/>
            <person name="Kern R."/>
        </authorList>
    </citation>
    <scope>NUCLEOTIDE SEQUENCE [LARGE SCALE GENOMIC DNA]</scope>
    <source>
        <strain evidence="9 10">FO-92</strain>
    </source>
</reference>
<dbReference type="PANTHER" id="PTHR30506:SF3">
    <property type="entry name" value="UPF0126 INNER MEMBRANE PROTEIN YADS-RELATED"/>
    <property type="match status" value="1"/>
</dbReference>
<feature type="transmembrane region" description="Helical" evidence="7">
    <location>
        <begin position="148"/>
        <end position="167"/>
    </location>
</feature>
<feature type="domain" description="Glycine transporter" evidence="8">
    <location>
        <begin position="95"/>
        <end position="165"/>
    </location>
</feature>
<feature type="transmembrane region" description="Helical" evidence="7">
    <location>
        <begin position="58"/>
        <end position="79"/>
    </location>
</feature>
<comment type="similarity">
    <text evidence="2">Belongs to the UPF0126 family.</text>
</comment>
<sequence length="212" mass="23539">MSWEIFNIIGTIAFALSGAIIASEEDYDLIGYYALGFITAFGGGALRNLLIGAPGTTLWSQGTLFLISFLIITLIYVLPLQNLTKRKHWELTFGLLDAIGLAAFAIQGALFAKELNLPSSAIITSALLTGVGGGIIRDALAKRQPFVFKYDLYAFWTIMTGIIISFRDTTNKWELYILFILIVSLRMFSLKYGWHIPRPKKTSNTLNTNSRT</sequence>
<keyword evidence="10" id="KW-1185">Reference proteome</keyword>
<evidence type="ECO:0000313" key="10">
    <source>
        <dbReference type="Proteomes" id="UP000233375"/>
    </source>
</evidence>
<feature type="transmembrane region" description="Helical" evidence="7">
    <location>
        <begin position="6"/>
        <end position="22"/>
    </location>
</feature>
<evidence type="ECO:0000256" key="2">
    <source>
        <dbReference type="ARBA" id="ARBA00008193"/>
    </source>
</evidence>
<feature type="transmembrane region" description="Helical" evidence="7">
    <location>
        <begin position="173"/>
        <end position="194"/>
    </location>
</feature>
<keyword evidence="3" id="KW-1003">Cell membrane</keyword>
<keyword evidence="5 7" id="KW-1133">Transmembrane helix</keyword>
<comment type="subcellular location">
    <subcellularLocation>
        <location evidence="1">Cell membrane</location>
        <topology evidence="1">Multi-pass membrane protein</topology>
    </subcellularLocation>
</comment>
<dbReference type="EMBL" id="PISE01000017">
    <property type="protein sequence ID" value="PKG23975.1"/>
    <property type="molecule type" value="Genomic_DNA"/>
</dbReference>
<evidence type="ECO:0000256" key="3">
    <source>
        <dbReference type="ARBA" id="ARBA00022475"/>
    </source>
</evidence>
<name>A0A2N0Z390_9BACI</name>
<feature type="domain" description="Glycine transporter" evidence="8">
    <location>
        <begin position="5"/>
        <end position="77"/>
    </location>
</feature>
<keyword evidence="6 7" id="KW-0472">Membrane</keyword>
<feature type="transmembrane region" description="Helical" evidence="7">
    <location>
        <begin position="91"/>
        <end position="111"/>
    </location>
</feature>
<dbReference type="Proteomes" id="UP000233375">
    <property type="component" value="Unassembled WGS sequence"/>
</dbReference>
<dbReference type="AlphaFoldDB" id="A0A2N0Z390"/>
<evidence type="ECO:0000313" key="9">
    <source>
        <dbReference type="EMBL" id="PKG23975.1"/>
    </source>
</evidence>
<keyword evidence="4 7" id="KW-0812">Transmembrane</keyword>
<organism evidence="9 10">
    <name type="scientific">Niallia nealsonii</name>
    <dbReference type="NCBI Taxonomy" id="115979"/>
    <lineage>
        <taxon>Bacteria</taxon>
        <taxon>Bacillati</taxon>
        <taxon>Bacillota</taxon>
        <taxon>Bacilli</taxon>
        <taxon>Bacillales</taxon>
        <taxon>Bacillaceae</taxon>
        <taxon>Niallia</taxon>
    </lineage>
</organism>
<accession>A0A2N0Z390</accession>
<evidence type="ECO:0000256" key="7">
    <source>
        <dbReference type="SAM" id="Phobius"/>
    </source>
</evidence>
<dbReference type="Pfam" id="PF03458">
    <property type="entry name" value="Gly_transporter"/>
    <property type="match status" value="2"/>
</dbReference>
<dbReference type="PANTHER" id="PTHR30506">
    <property type="entry name" value="INNER MEMBRANE PROTEIN"/>
    <property type="match status" value="1"/>
</dbReference>
<feature type="transmembrane region" description="Helical" evidence="7">
    <location>
        <begin position="117"/>
        <end position="136"/>
    </location>
</feature>
<evidence type="ECO:0000259" key="8">
    <source>
        <dbReference type="Pfam" id="PF03458"/>
    </source>
</evidence>
<dbReference type="InterPro" id="IPR005115">
    <property type="entry name" value="Gly_transporter"/>
</dbReference>
<dbReference type="RefSeq" id="WP_101176938.1">
    <property type="nucleotide sequence ID" value="NZ_PISE01000017.1"/>
</dbReference>
<proteinExistence type="inferred from homology"/>
<feature type="transmembrane region" description="Helical" evidence="7">
    <location>
        <begin position="29"/>
        <end position="46"/>
    </location>
</feature>
<gene>
    <name evidence="9" type="ORF">CWS01_09425</name>
</gene>
<evidence type="ECO:0000256" key="1">
    <source>
        <dbReference type="ARBA" id="ARBA00004651"/>
    </source>
</evidence>
<protein>
    <recommendedName>
        <fullName evidence="8">Glycine transporter domain-containing protein</fullName>
    </recommendedName>
</protein>
<evidence type="ECO:0000256" key="6">
    <source>
        <dbReference type="ARBA" id="ARBA00023136"/>
    </source>
</evidence>